<name>A0ABQ1IWU5_9GAMM</name>
<dbReference type="EMBL" id="BMII01000008">
    <property type="protein sequence ID" value="GGB53040.1"/>
    <property type="molecule type" value="Genomic_DNA"/>
</dbReference>
<keyword evidence="2" id="KW-0808">Transferase</keyword>
<keyword evidence="3" id="KW-1185">Reference proteome</keyword>
<dbReference type="SUPFAM" id="SSF53335">
    <property type="entry name" value="S-adenosyl-L-methionine-dependent methyltransferases"/>
    <property type="match status" value="1"/>
</dbReference>
<keyword evidence="2" id="KW-0489">Methyltransferase</keyword>
<dbReference type="GO" id="GO:0008168">
    <property type="term" value="F:methyltransferase activity"/>
    <property type="evidence" value="ECO:0007669"/>
    <property type="project" value="UniProtKB-KW"/>
</dbReference>
<dbReference type="Pfam" id="PF13708">
    <property type="entry name" value="DUF4942"/>
    <property type="match status" value="1"/>
</dbReference>
<sequence>MFDVIASSELTPETSGQYKSTTFDVAFPVQTIAGLSLFKTPDAESIKKLLEHYIEDAKRIENVMELLKTSDAQFALNYLQSGPNNYVNTQLSSYESALKGLSADYWNKALALTDVLDHMPADTRLEWKSNISNWEAPLFERDTVISTVLELLLNRDKFLAEKVDLIFKGLSKSHVTNSPAGFSQRFIINGIIGSVQKKESIDDLRQIIASFMGRSTTKMRHMNTGSIIERAWQNNPGKWLELDGGAIKFKVFKKQTIHIEIHPDLAWRLNEILSVLYPQAIPEEFKSRGKGSKTIKDFDLKQHLLSNDLLYDLVQLEATRIWDRSGYEPRLTGRKNNSVTCRYHLDDKTRQLELDTFLKSCGGVRTNKFLQEWDFEYDFLAIRDDIIRLGKAPEHISHQYYPTQDMLSDEVIARLEICSTDDVLEPSAGLGAIAKKMKPSAKTVTCVEISSLHALVLAEMGFDNVINKDFIKYAETAPKFDKIAMNPPFSQGRAKLHVETAITLLKGTGSKLVAIVPPTLKNKLCADGCSIHWSNNFDKQFDKTNVTVCIVEIVKK</sequence>
<dbReference type="GO" id="GO:0032259">
    <property type="term" value="P:methylation"/>
    <property type="evidence" value="ECO:0007669"/>
    <property type="project" value="UniProtKB-KW"/>
</dbReference>
<protein>
    <submittedName>
        <fullName evidence="2">DNA modification methylase</fullName>
    </submittedName>
</protein>
<dbReference type="Proteomes" id="UP000617555">
    <property type="component" value="Unassembled WGS sequence"/>
</dbReference>
<evidence type="ECO:0000313" key="2">
    <source>
        <dbReference type="EMBL" id="GGB53040.1"/>
    </source>
</evidence>
<dbReference type="Gene3D" id="3.40.50.150">
    <property type="entry name" value="Vaccinia Virus protein VP39"/>
    <property type="match status" value="1"/>
</dbReference>
<gene>
    <name evidence="2" type="ORF">GCM10011607_11940</name>
</gene>
<dbReference type="InterPro" id="IPR031339">
    <property type="entry name" value="DUF4942"/>
</dbReference>
<organism evidence="2 3">
    <name type="scientific">Shewanella inventionis</name>
    <dbReference type="NCBI Taxonomy" id="1738770"/>
    <lineage>
        <taxon>Bacteria</taxon>
        <taxon>Pseudomonadati</taxon>
        <taxon>Pseudomonadota</taxon>
        <taxon>Gammaproteobacteria</taxon>
        <taxon>Alteromonadales</taxon>
        <taxon>Shewanellaceae</taxon>
        <taxon>Shewanella</taxon>
    </lineage>
</organism>
<feature type="domain" description="DUF4942" evidence="1">
    <location>
        <begin position="101"/>
        <end position="278"/>
    </location>
</feature>
<reference evidence="3" key="1">
    <citation type="journal article" date="2019" name="Int. J. Syst. Evol. Microbiol.">
        <title>The Global Catalogue of Microorganisms (GCM) 10K type strain sequencing project: providing services to taxonomists for standard genome sequencing and annotation.</title>
        <authorList>
            <consortium name="The Broad Institute Genomics Platform"/>
            <consortium name="The Broad Institute Genome Sequencing Center for Infectious Disease"/>
            <person name="Wu L."/>
            <person name="Ma J."/>
        </authorList>
    </citation>
    <scope>NUCLEOTIDE SEQUENCE [LARGE SCALE GENOMIC DNA]</scope>
    <source>
        <strain evidence="3">CGMCC 1.15339</strain>
    </source>
</reference>
<evidence type="ECO:0000259" key="1">
    <source>
        <dbReference type="Pfam" id="PF13708"/>
    </source>
</evidence>
<dbReference type="InterPro" id="IPR029063">
    <property type="entry name" value="SAM-dependent_MTases_sf"/>
</dbReference>
<evidence type="ECO:0000313" key="3">
    <source>
        <dbReference type="Proteomes" id="UP000617555"/>
    </source>
</evidence>
<comment type="caution">
    <text evidence="2">The sequence shown here is derived from an EMBL/GenBank/DDBJ whole genome shotgun (WGS) entry which is preliminary data.</text>
</comment>
<proteinExistence type="predicted"/>
<accession>A0ABQ1IWU5</accession>